<accession>A0A1L7WY35</accession>
<proteinExistence type="predicted"/>
<dbReference type="OrthoDB" id="4436466at2759"/>
<name>A0A1L7WY35_9HELO</name>
<keyword evidence="2" id="KW-1185">Reference proteome</keyword>
<reference evidence="1 2" key="1">
    <citation type="submission" date="2016-03" db="EMBL/GenBank/DDBJ databases">
        <authorList>
            <person name="Ploux O."/>
        </authorList>
    </citation>
    <scope>NUCLEOTIDE SEQUENCE [LARGE SCALE GENOMIC DNA]</scope>
    <source>
        <strain evidence="1 2">UAMH 11012</strain>
    </source>
</reference>
<dbReference type="STRING" id="576137.A0A1L7WY35"/>
<sequence>MGVLRTLFTTTVLGGAGSAGAFAFWTRNAQFVPLTTADPIFTSQAYLFQNPNSNPATQDLCLRRVPLSKIKPQLLEKASSGALIEAFCAGVWSGWGYEVQRRVLERKWRGDVARTGHQLWDRKELHESKYEVGTQITDHFEVVEKVTGEEGRIVVRCGDSPLNRDVRPSDGLFEMSVKIDREKREAVFGLKSVLFQGLGKAEGKPMPAHIEFLHRVYTKLWMETAVANCVM</sequence>
<dbReference type="Proteomes" id="UP000184330">
    <property type="component" value="Unassembled WGS sequence"/>
</dbReference>
<protein>
    <submittedName>
        <fullName evidence="1">Uncharacterized protein</fullName>
    </submittedName>
</protein>
<dbReference type="AlphaFoldDB" id="A0A1L7WY35"/>
<evidence type="ECO:0000313" key="2">
    <source>
        <dbReference type="Proteomes" id="UP000184330"/>
    </source>
</evidence>
<dbReference type="EMBL" id="FJOG01000010">
    <property type="protein sequence ID" value="CZR57686.1"/>
    <property type="molecule type" value="Genomic_DNA"/>
</dbReference>
<organism evidence="1 2">
    <name type="scientific">Phialocephala subalpina</name>
    <dbReference type="NCBI Taxonomy" id="576137"/>
    <lineage>
        <taxon>Eukaryota</taxon>
        <taxon>Fungi</taxon>
        <taxon>Dikarya</taxon>
        <taxon>Ascomycota</taxon>
        <taxon>Pezizomycotina</taxon>
        <taxon>Leotiomycetes</taxon>
        <taxon>Helotiales</taxon>
        <taxon>Mollisiaceae</taxon>
        <taxon>Phialocephala</taxon>
        <taxon>Phialocephala fortinii species complex</taxon>
    </lineage>
</organism>
<gene>
    <name evidence="1" type="ORF">PAC_07575</name>
</gene>
<evidence type="ECO:0000313" key="1">
    <source>
        <dbReference type="EMBL" id="CZR57686.1"/>
    </source>
</evidence>